<dbReference type="GO" id="GO:0016491">
    <property type="term" value="F:oxidoreductase activity"/>
    <property type="evidence" value="ECO:0007669"/>
    <property type="project" value="InterPro"/>
</dbReference>
<name>E1Y735_9BACT</name>
<reference evidence="1" key="1">
    <citation type="submission" date="2010-09" db="EMBL/GenBank/DDBJ databases">
        <title>Genetic diversity of sulfate reducing bacteria of Chilika Lake, India based on the dissimilatory sulfite reductase (dsr AB) genes.</title>
        <authorList>
            <person name="Sasi Jyothsna J."/>
            <person name="Rahul K."/>
            <person name="Sasikala C."/>
            <person name="Ramana C.V."/>
        </authorList>
    </citation>
    <scope>NUCLEOTIDE SEQUENCE</scope>
</reference>
<protein>
    <submittedName>
        <fullName evidence="1">Dissimilatory sulfate reductase</fullName>
    </submittedName>
</protein>
<proteinExistence type="predicted"/>
<sequence>LRKLCDIWDLRGSGVTNMHSTGDIIFIGTTTPQIEEIFFDLTHTMNQDLAAPAPTCGPRRTASASPAVNMPVTTPRLCVIP</sequence>
<evidence type="ECO:0000313" key="1">
    <source>
        <dbReference type="EMBL" id="CBX25546.1"/>
    </source>
</evidence>
<feature type="non-terminal residue" evidence="1">
    <location>
        <position position="81"/>
    </location>
</feature>
<dbReference type="AlphaFoldDB" id="E1Y735"/>
<dbReference type="EMBL" id="FR694697">
    <property type="protein sequence ID" value="CBX25546.1"/>
    <property type="molecule type" value="Genomic_DNA"/>
</dbReference>
<dbReference type="Gene3D" id="3.30.70.2500">
    <property type="match status" value="1"/>
</dbReference>
<dbReference type="InterPro" id="IPR036136">
    <property type="entry name" value="Nit/Sulf_reduc_fer-like_dom_sf"/>
</dbReference>
<gene>
    <name evidence="1" type="primary">dsrAB</name>
</gene>
<organism evidence="1">
    <name type="scientific">uncultured sulfate-reducing bacterium</name>
    <dbReference type="NCBI Taxonomy" id="153939"/>
    <lineage>
        <taxon>Bacteria</taxon>
        <taxon>environmental samples</taxon>
    </lineage>
</organism>
<feature type="non-terminal residue" evidence="1">
    <location>
        <position position="1"/>
    </location>
</feature>
<dbReference type="SUPFAM" id="SSF55124">
    <property type="entry name" value="Nitrite/Sulfite reductase N-terminal domain-like"/>
    <property type="match status" value="1"/>
</dbReference>
<accession>E1Y735</accession>